<evidence type="ECO:0000256" key="11">
    <source>
        <dbReference type="ARBA" id="ARBA00023319"/>
    </source>
</evidence>
<dbReference type="SMART" id="SM00406">
    <property type="entry name" value="IGv"/>
    <property type="match status" value="2"/>
</dbReference>
<dbReference type="SMART" id="SM00408">
    <property type="entry name" value="IGc2"/>
    <property type="match status" value="6"/>
</dbReference>
<dbReference type="InterPro" id="IPR047012">
    <property type="entry name" value="ICAM_VCAM"/>
</dbReference>
<organism evidence="14 15">
    <name type="scientific">Ameiurus melas</name>
    <name type="common">Black bullhead</name>
    <name type="synonym">Silurus melas</name>
    <dbReference type="NCBI Taxonomy" id="219545"/>
    <lineage>
        <taxon>Eukaryota</taxon>
        <taxon>Metazoa</taxon>
        <taxon>Chordata</taxon>
        <taxon>Craniata</taxon>
        <taxon>Vertebrata</taxon>
        <taxon>Euteleostomi</taxon>
        <taxon>Actinopterygii</taxon>
        <taxon>Neopterygii</taxon>
        <taxon>Teleostei</taxon>
        <taxon>Ostariophysi</taxon>
        <taxon>Siluriformes</taxon>
        <taxon>Ictaluridae</taxon>
        <taxon>Ameiurus</taxon>
    </lineage>
</organism>
<keyword evidence="8 12" id="KW-0472">Membrane</keyword>
<dbReference type="GO" id="GO:0005178">
    <property type="term" value="F:integrin binding"/>
    <property type="evidence" value="ECO:0007669"/>
    <property type="project" value="InterPro"/>
</dbReference>
<evidence type="ECO:0000256" key="10">
    <source>
        <dbReference type="ARBA" id="ARBA00023180"/>
    </source>
</evidence>
<dbReference type="InterPro" id="IPR036179">
    <property type="entry name" value="Ig-like_dom_sf"/>
</dbReference>
<keyword evidence="15" id="KW-1185">Reference proteome</keyword>
<dbReference type="InterPro" id="IPR013106">
    <property type="entry name" value="Ig_V-set"/>
</dbReference>
<evidence type="ECO:0000256" key="7">
    <source>
        <dbReference type="ARBA" id="ARBA00022989"/>
    </source>
</evidence>
<dbReference type="Gene3D" id="2.60.40.10">
    <property type="entry name" value="Immunoglobulins"/>
    <property type="match status" value="16"/>
</dbReference>
<comment type="similarity">
    <text evidence="2">Belongs to the immunoglobulin superfamily. ICAM family.</text>
</comment>
<evidence type="ECO:0000256" key="5">
    <source>
        <dbReference type="ARBA" id="ARBA00022737"/>
    </source>
</evidence>
<dbReference type="PANTHER" id="PTHR13771:SF9">
    <property type="entry name" value="INTERCELLULAR ADHESION MOLECULE 5"/>
    <property type="match status" value="1"/>
</dbReference>
<dbReference type="Pfam" id="PF13927">
    <property type="entry name" value="Ig_3"/>
    <property type="match status" value="2"/>
</dbReference>
<dbReference type="FunFam" id="2.60.40.10:FF:000032">
    <property type="entry name" value="palladin isoform X1"/>
    <property type="match status" value="1"/>
</dbReference>
<evidence type="ECO:0000256" key="8">
    <source>
        <dbReference type="ARBA" id="ARBA00023136"/>
    </source>
</evidence>
<evidence type="ECO:0000256" key="12">
    <source>
        <dbReference type="SAM" id="Phobius"/>
    </source>
</evidence>
<name>A0A7J5ZTC9_AMEME</name>
<sequence length="1502" mass="165521">MFLEVAADCPAEFNDLVLDPPELVVRYGNPVSVSCLSLSNYTDLNWIVTLGNVLDPKNQTWETDSLTNWEIQPVCYMMDDVQCNKTLPLTIYRPPDRVLISTVGHSLPMTEGKLYELQCDIENVAPVHLLSVNWYKGSNLVNTTNFTDISTTIPVNQSTRLKIFPSRDDEGVQYSCEAKLNLGPNGPQHPPKVTSDPLIIPKVDADCPAEFNDLVLDPPKLVVRYGNPASVSCRSLSSYTRLNWSVPLGNVLGPENQTVTWETDSLTDWEIQPVCYMILNDTQCSKRLPITVYKIPDQVSISIVNQTGPMAEGKKYDLQCDIQNFAPVNALAVFWYKGGKLLKNRGFLELPTKTPTNKTVTLKINASRDESEAQYSCEAKLKLGGSQTPLMVKSNLLKVAVHSKPVITCSGWSPMINTPLDDYPYNVTGNPSPNITWYRDKSPVSPSTRLSINDSGQYEYVATNVIGNASCVTEITVGYPPTFTCPTHHEGMEHESFLDKCSVMASPAASITWEKDGEIVNPLHNLTRGDNGSYLITAVNKHGSEKHHLTINVQYGPRIKPDNSSEVVEAGGDVSLSCTAEGNPEPEVRWSFQNHIKATGRRQTVLTISKAWLADAGVYTCTATNDLGNDTRTVSLTVESDCPIKIQPDKLVVEFGASVSANCSTTIAHKGIGWEASQGAVEVMTDVQFITWRVENLTHWDIRPVCYINVNTKQCELGPSVTVYKRPDRVSISTVNHTGPMIEGREYELQCDVQNVAPVHLLTVNWYKGQHLVKRESFSHETLFPADKTTTLQISPSKDDDGVPYRCEAELNLVPEGPQPLPKVTSDPLNITVHYVPRIKPDNTSDVVKAGGVVSLSCTAEGNPEPEPDKLVVEFGASASANCSTTIAHKGIGWEASQGAVDMKTDVQFITWRVENLTHCDIQPICFINANTTQCLLGPSITVYKRPDRVSISTVNHTGPMIEGREYELQCDVQNVAPVHYLTVNWYKGQHLVKTERFSHESRLPANKTTTLQISPSKYDDGVQYRCEAELNLGPEGPQTPPKVTSDPLNITVHYKPVITCSGWSPMINTPLDSYPYVMGNPSPTITWYRDKSPVSPSTRLSMNDSGQYEYVATNVIGSASCVTEITVEYPPTFTCPTHHEGMEHESFLDKCSVMASPAASITWEKDGKIVNPLHDLTRGDNGSYLITAVNKHGSEQHNLTINVLSKPVITCSGWSPMINTPLDSYPYNVTGNPSPTITWYRDKSPVSPSTRLSMNDSGQYEYVATNVIGSASCVPKITVEYPPTFTCPTHHEGMEHESLDKCSVMASPAASITWEKDGKIVKPLYNLTRGDSGSYLITAVNKHGSEKHHLTINVLYLPKISLDKPSQEVKLGHKVSLSCTAEGNPEPNVTWSFQNQTKTTGRRQTTLNIPEAKAADAGSYTCTANNQLGSDTKTATLTVRHTEESNLRTVIISVVLALLVLFIIAYVISMWLKHKRSGTYNIQANGAVSMSLLNQNDGTEH</sequence>
<dbReference type="GO" id="GO:0016020">
    <property type="term" value="C:membrane"/>
    <property type="evidence" value="ECO:0007669"/>
    <property type="project" value="UniProtKB-SubCell"/>
</dbReference>
<proteinExistence type="inferred from homology"/>
<evidence type="ECO:0000313" key="14">
    <source>
        <dbReference type="EMBL" id="KAF4073716.1"/>
    </source>
</evidence>
<dbReference type="SUPFAM" id="SSF48726">
    <property type="entry name" value="Immunoglobulin"/>
    <property type="match status" value="13"/>
</dbReference>
<dbReference type="PRINTS" id="PR01472">
    <property type="entry name" value="ICAMVCAM1"/>
</dbReference>
<dbReference type="CDD" id="cd00096">
    <property type="entry name" value="Ig"/>
    <property type="match status" value="1"/>
</dbReference>
<accession>A0A7J5ZTC9</accession>
<dbReference type="GO" id="GO:0098609">
    <property type="term" value="P:cell-cell adhesion"/>
    <property type="evidence" value="ECO:0007669"/>
    <property type="project" value="InterPro"/>
</dbReference>
<dbReference type="Pfam" id="PF07679">
    <property type="entry name" value="I-set"/>
    <property type="match status" value="2"/>
</dbReference>
<evidence type="ECO:0000256" key="3">
    <source>
        <dbReference type="ARBA" id="ARBA00022692"/>
    </source>
</evidence>
<evidence type="ECO:0000313" key="15">
    <source>
        <dbReference type="Proteomes" id="UP000593565"/>
    </source>
</evidence>
<evidence type="ECO:0000256" key="4">
    <source>
        <dbReference type="ARBA" id="ARBA00022729"/>
    </source>
</evidence>
<feature type="domain" description="Ig-like" evidence="13">
    <location>
        <begin position="939"/>
        <end position="1045"/>
    </location>
</feature>
<dbReference type="EMBL" id="JAAGNN010000023">
    <property type="protein sequence ID" value="KAF4073716.1"/>
    <property type="molecule type" value="Genomic_DNA"/>
</dbReference>
<dbReference type="Pfam" id="PF03921">
    <property type="entry name" value="ICAM_N"/>
    <property type="match status" value="2"/>
</dbReference>
<gene>
    <name evidence="14" type="ORF">AMELA_G00246430</name>
</gene>
<feature type="domain" description="Ig-like" evidence="13">
    <location>
        <begin position="296"/>
        <end position="393"/>
    </location>
</feature>
<comment type="caution">
    <text evidence="14">The sequence shown here is derived from an EMBL/GenBank/DDBJ whole genome shotgun (WGS) entry which is preliminary data.</text>
</comment>
<dbReference type="InterPro" id="IPR003598">
    <property type="entry name" value="Ig_sub2"/>
</dbReference>
<keyword evidence="9" id="KW-1015">Disulfide bond</keyword>
<dbReference type="FunFam" id="2.60.40.10:FF:000017">
    <property type="entry name" value="Down syndrome cell adhesion molecule b"/>
    <property type="match status" value="1"/>
</dbReference>
<keyword evidence="11" id="KW-0393">Immunoglobulin domain</keyword>
<evidence type="ECO:0000259" key="13">
    <source>
        <dbReference type="PROSITE" id="PS50835"/>
    </source>
</evidence>
<keyword evidence="5" id="KW-0677">Repeat</keyword>
<reference evidence="14 15" key="1">
    <citation type="submission" date="2020-02" db="EMBL/GenBank/DDBJ databases">
        <title>A chromosome-scale genome assembly of the black bullhead catfish (Ameiurus melas).</title>
        <authorList>
            <person name="Wen M."/>
            <person name="Zham M."/>
            <person name="Cabau C."/>
            <person name="Klopp C."/>
            <person name="Donnadieu C."/>
            <person name="Roques C."/>
            <person name="Bouchez O."/>
            <person name="Lampietro C."/>
            <person name="Jouanno E."/>
            <person name="Herpin A."/>
            <person name="Louis A."/>
            <person name="Berthelot C."/>
            <person name="Parey E."/>
            <person name="Roest-Crollius H."/>
            <person name="Braasch I."/>
            <person name="Postlethwait J."/>
            <person name="Robinson-Rechavi M."/>
            <person name="Echchiki A."/>
            <person name="Begum T."/>
            <person name="Montfort J."/>
            <person name="Schartl M."/>
            <person name="Bobe J."/>
            <person name="Guiguen Y."/>
        </authorList>
    </citation>
    <scope>NUCLEOTIDE SEQUENCE [LARGE SCALE GENOMIC DNA]</scope>
    <source>
        <strain evidence="14">M_S1</strain>
        <tissue evidence="14">Blood</tissue>
    </source>
</reference>
<dbReference type="InterPro" id="IPR003987">
    <property type="entry name" value="ICAM_VCAM_N"/>
</dbReference>
<dbReference type="PROSITE" id="PS50835">
    <property type="entry name" value="IG_LIKE"/>
    <property type="match status" value="8"/>
</dbReference>
<keyword evidence="4" id="KW-0732">Signal</keyword>
<dbReference type="InterPro" id="IPR013768">
    <property type="entry name" value="ICAM_N"/>
</dbReference>
<dbReference type="InterPro" id="IPR013783">
    <property type="entry name" value="Ig-like_fold"/>
</dbReference>
<keyword evidence="6" id="KW-0130">Cell adhesion</keyword>
<feature type="transmembrane region" description="Helical" evidence="12">
    <location>
        <begin position="1451"/>
        <end position="1473"/>
    </location>
</feature>
<keyword evidence="10" id="KW-0325">Glycoprotein</keyword>
<feature type="domain" description="Ig-like" evidence="13">
    <location>
        <begin position="407"/>
        <end position="478"/>
    </location>
</feature>
<evidence type="ECO:0000256" key="1">
    <source>
        <dbReference type="ARBA" id="ARBA00004479"/>
    </source>
</evidence>
<protein>
    <recommendedName>
        <fullName evidence="13">Ig-like domain-containing protein</fullName>
    </recommendedName>
</protein>
<feature type="domain" description="Ig-like" evidence="13">
    <location>
        <begin position="95"/>
        <end position="194"/>
    </location>
</feature>
<evidence type="ECO:0000256" key="6">
    <source>
        <dbReference type="ARBA" id="ARBA00022889"/>
    </source>
</evidence>
<dbReference type="InterPro" id="IPR013098">
    <property type="entry name" value="Ig_I-set"/>
</dbReference>
<feature type="domain" description="Ig-like" evidence="13">
    <location>
        <begin position="719"/>
        <end position="825"/>
    </location>
</feature>
<dbReference type="InterPro" id="IPR003599">
    <property type="entry name" value="Ig_sub"/>
</dbReference>
<comment type="subcellular location">
    <subcellularLocation>
        <location evidence="1">Membrane</location>
        <topology evidence="1">Single-pass type I membrane protein</topology>
    </subcellularLocation>
</comment>
<dbReference type="SMART" id="SM00409">
    <property type="entry name" value="IG"/>
    <property type="match status" value="9"/>
</dbReference>
<evidence type="ECO:0000256" key="9">
    <source>
        <dbReference type="ARBA" id="ARBA00023157"/>
    </source>
</evidence>
<feature type="domain" description="Ig-like" evidence="13">
    <location>
        <begin position="1359"/>
        <end position="1439"/>
    </location>
</feature>
<keyword evidence="3 12" id="KW-0812">Transmembrane</keyword>
<feature type="domain" description="Ig-like" evidence="13">
    <location>
        <begin position="1059"/>
        <end position="1129"/>
    </location>
</feature>
<dbReference type="PANTHER" id="PTHR13771">
    <property type="entry name" value="INTERCELLULAR ADHESION MOLECULE"/>
    <property type="match status" value="1"/>
</dbReference>
<feature type="domain" description="Ig-like" evidence="13">
    <location>
        <begin position="557"/>
        <end position="637"/>
    </location>
</feature>
<keyword evidence="7 12" id="KW-1133">Transmembrane helix</keyword>
<evidence type="ECO:0000256" key="2">
    <source>
        <dbReference type="ARBA" id="ARBA00005925"/>
    </source>
</evidence>
<dbReference type="Proteomes" id="UP000593565">
    <property type="component" value="Unassembled WGS sequence"/>
</dbReference>
<dbReference type="InterPro" id="IPR007110">
    <property type="entry name" value="Ig-like_dom"/>
</dbReference>